<organism evidence="2 3">
    <name type="scientific">Mycoplasmopsis arginini</name>
    <name type="common">Mycoplasma arginini</name>
    <dbReference type="NCBI Taxonomy" id="2094"/>
    <lineage>
        <taxon>Bacteria</taxon>
        <taxon>Bacillati</taxon>
        <taxon>Mycoplasmatota</taxon>
        <taxon>Mycoplasmoidales</taxon>
        <taxon>Metamycoplasmataceae</taxon>
        <taxon>Mycoplasmopsis</taxon>
    </lineage>
</organism>
<comment type="caution">
    <text evidence="2">The sequence shown here is derived from an EMBL/GenBank/DDBJ whole genome shotgun (WGS) entry which is preliminary data.</text>
</comment>
<protein>
    <submittedName>
        <fullName evidence="2">Uncharacterized protein</fullName>
    </submittedName>
</protein>
<dbReference type="Proteomes" id="UP001162175">
    <property type="component" value="Unassembled WGS sequence"/>
</dbReference>
<keyword evidence="1" id="KW-0812">Transmembrane</keyword>
<evidence type="ECO:0000313" key="2">
    <source>
        <dbReference type="EMBL" id="MDI3349623.1"/>
    </source>
</evidence>
<keyword evidence="1" id="KW-1133">Transmembrane helix</keyword>
<dbReference type="EMBL" id="JAPFAR010000067">
    <property type="protein sequence ID" value="MDI3349623.1"/>
    <property type="molecule type" value="Genomic_DNA"/>
</dbReference>
<reference evidence="2" key="1">
    <citation type="submission" date="2022-11" db="EMBL/GenBank/DDBJ databases">
        <title>Draft genome of Mycoplasma arginini isolated from fly.</title>
        <authorList>
            <person name="Severgnini M."/>
            <person name="Gioia G."/>
            <person name="Cremonesi P."/>
            <person name="Moroni P."/>
            <person name="Addis M.F."/>
            <person name="Castiglioni B."/>
        </authorList>
    </citation>
    <scope>NUCLEOTIDE SEQUENCE</scope>
    <source>
        <strain evidence="2">QMP CG1-1632</strain>
    </source>
</reference>
<proteinExistence type="predicted"/>
<accession>A0AA43QYZ1</accession>
<name>A0AA43QYZ1_MYCAR</name>
<feature type="transmembrane region" description="Helical" evidence="1">
    <location>
        <begin position="50"/>
        <end position="69"/>
    </location>
</feature>
<evidence type="ECO:0000313" key="3">
    <source>
        <dbReference type="Proteomes" id="UP001162175"/>
    </source>
</evidence>
<sequence>MAHYLLKKIKLVLSLVLSLILVLDNSKILDLVFSSTGLYNEPQKLDQVIWKNFWGSLYWTLFLLTHLFFTHSKFFY</sequence>
<keyword evidence="1" id="KW-0472">Membrane</keyword>
<gene>
    <name evidence="2" type="ORF">DCBHLPFO_00621</name>
</gene>
<evidence type="ECO:0000256" key="1">
    <source>
        <dbReference type="SAM" id="Phobius"/>
    </source>
</evidence>
<dbReference type="AlphaFoldDB" id="A0AA43QYZ1"/>